<dbReference type="PANTHER" id="PTHR11533:SF174">
    <property type="entry name" value="PUROMYCIN-SENSITIVE AMINOPEPTIDASE-RELATED"/>
    <property type="match status" value="1"/>
</dbReference>
<feature type="region of interest" description="Disordered" evidence="1">
    <location>
        <begin position="601"/>
        <end position="626"/>
    </location>
</feature>
<keyword evidence="4" id="KW-1185">Reference proteome</keyword>
<feature type="domain" description="Peptidase M1 membrane alanine aminopeptidase" evidence="2">
    <location>
        <begin position="380"/>
        <end position="578"/>
    </location>
</feature>
<dbReference type="GO" id="GO:0008270">
    <property type="term" value="F:zinc ion binding"/>
    <property type="evidence" value="ECO:0007669"/>
    <property type="project" value="InterPro"/>
</dbReference>
<dbReference type="Pfam" id="PF01433">
    <property type="entry name" value="Peptidase_M1"/>
    <property type="match status" value="1"/>
</dbReference>
<feature type="compositionally biased region" description="Basic and acidic residues" evidence="1">
    <location>
        <begin position="605"/>
        <end position="626"/>
    </location>
</feature>
<evidence type="ECO:0000313" key="4">
    <source>
        <dbReference type="Proteomes" id="UP000317238"/>
    </source>
</evidence>
<organism evidence="3 4">
    <name type="scientific">Crateriforma conspicua</name>
    <dbReference type="NCBI Taxonomy" id="2527996"/>
    <lineage>
        <taxon>Bacteria</taxon>
        <taxon>Pseudomonadati</taxon>
        <taxon>Planctomycetota</taxon>
        <taxon>Planctomycetia</taxon>
        <taxon>Planctomycetales</taxon>
        <taxon>Planctomycetaceae</taxon>
        <taxon>Crateriforma</taxon>
    </lineage>
</organism>
<dbReference type="EMBL" id="SJPL01000001">
    <property type="protein sequence ID" value="TWT67891.1"/>
    <property type="molecule type" value="Genomic_DNA"/>
</dbReference>
<dbReference type="AlphaFoldDB" id="A0A5C5XZM9"/>
<dbReference type="InterPro" id="IPR027268">
    <property type="entry name" value="Peptidase_M4/M1_CTD_sf"/>
</dbReference>
<reference evidence="3 4" key="1">
    <citation type="submission" date="2019-02" db="EMBL/GenBank/DDBJ databases">
        <title>Deep-cultivation of Planctomycetes and their phenomic and genomic characterization uncovers novel biology.</title>
        <authorList>
            <person name="Wiegand S."/>
            <person name="Jogler M."/>
            <person name="Boedeker C."/>
            <person name="Pinto D."/>
            <person name="Vollmers J."/>
            <person name="Rivas-Marin E."/>
            <person name="Kohn T."/>
            <person name="Peeters S.H."/>
            <person name="Heuer A."/>
            <person name="Rast P."/>
            <person name="Oberbeckmann S."/>
            <person name="Bunk B."/>
            <person name="Jeske O."/>
            <person name="Meyerdierks A."/>
            <person name="Storesund J.E."/>
            <person name="Kallscheuer N."/>
            <person name="Luecker S."/>
            <person name="Lage O.M."/>
            <person name="Pohl T."/>
            <person name="Merkel B.J."/>
            <person name="Hornburger P."/>
            <person name="Mueller R.-W."/>
            <person name="Bruemmer F."/>
            <person name="Labrenz M."/>
            <person name="Spormann A.M."/>
            <person name="Op Den Camp H."/>
            <person name="Overmann J."/>
            <person name="Amann R."/>
            <person name="Jetten M.S.M."/>
            <person name="Mascher T."/>
            <person name="Medema M.H."/>
            <person name="Devos D.P."/>
            <person name="Kaster A.-K."/>
            <person name="Ovreas L."/>
            <person name="Rohde M."/>
            <person name="Galperin M.Y."/>
            <person name="Jogler C."/>
        </authorList>
    </citation>
    <scope>NUCLEOTIDE SEQUENCE [LARGE SCALE GENOMIC DNA]</scope>
    <source>
        <strain evidence="3 4">Pan14r</strain>
    </source>
</reference>
<dbReference type="CDD" id="cd09604">
    <property type="entry name" value="M1_APN_like"/>
    <property type="match status" value="1"/>
</dbReference>
<dbReference type="PANTHER" id="PTHR11533">
    <property type="entry name" value="PROTEASE M1 ZINC METALLOPROTEASE"/>
    <property type="match status" value="1"/>
</dbReference>
<keyword evidence="3" id="KW-0378">Hydrolase</keyword>
<keyword evidence="3" id="KW-0645">Protease</keyword>
<dbReference type="InterPro" id="IPR014782">
    <property type="entry name" value="Peptidase_M1_dom"/>
</dbReference>
<keyword evidence="3" id="KW-0031">Aminopeptidase</keyword>
<dbReference type="OrthoDB" id="9814383at2"/>
<evidence type="ECO:0000259" key="2">
    <source>
        <dbReference type="Pfam" id="PF01433"/>
    </source>
</evidence>
<feature type="compositionally biased region" description="Basic and acidic residues" evidence="1">
    <location>
        <begin position="783"/>
        <end position="804"/>
    </location>
</feature>
<dbReference type="GO" id="GO:0016285">
    <property type="term" value="F:alanyl aminopeptidase activity"/>
    <property type="evidence" value="ECO:0007669"/>
    <property type="project" value="UniProtKB-EC"/>
</dbReference>
<dbReference type="SUPFAM" id="SSF55486">
    <property type="entry name" value="Metalloproteases ('zincins'), catalytic domain"/>
    <property type="match status" value="1"/>
</dbReference>
<dbReference type="InterPro" id="IPR050344">
    <property type="entry name" value="Peptidase_M1_aminopeptidases"/>
</dbReference>
<name>A0A5C5XZM9_9PLAN</name>
<evidence type="ECO:0000313" key="3">
    <source>
        <dbReference type="EMBL" id="TWT67891.1"/>
    </source>
</evidence>
<sequence>MPAHRTTICALALIFGFPGLGDGFGRPTATAQGIQNAKHVDPLDRFAQIDARLPTPGPTRTASGAPGPAYWQQRVDYQIDATLNDDDQSIRGTCRIAYHNHSPHPLRYLWLQLDQNRFHPDSAAVMTQTAPSFGSRMSFGAMRGLLAKQVFDGGFKIDAVRYDEQADLPHTIVDTMMRVDLPDDLMPGQSIRFSVEYHYNIIETKVIGGRGGFESFDDGNRIYEIAQWYPRLTAYTDYCGWQHKQFLGRGEFTLELGDYRVRLTVSDDMVVAATGTLQNPDQVYRPAWKQRLKQATKSDKPVFIVTPDEARANESADPSKNLQTWDFHADNVRDFAFAASRKFIWDAMETVSGDQSVMAMSFYPNEAEPLWSQYSTEAIVHTLDVYGRYAFHYPYPTAISVNGPVYGMEYPMICFNGPRPEKDGTYSKATKYGLISVIIHEVGHNFFPMIVNSDERQWTWMDEGLNTFLQYLTEQEWEEDYPSRRGEPEKITGYMKGGNQRAIMTGSEEILQFGANAYAKPATALNILRETILGRELFDFAFREYCRRWRFKRPTPADFFRTMEDASATDLDWFWHGWFYTTDHVDIAITDLQLYTIDDGDPDDAADRRRDEKAEKEPTLSEERNAGLRRRIDWQPGLKDYYNSPDYDPDGVDEDQRKAFHKMIEGLDDRQRAMLRSKSNFYVATFENVGGLVMPIIVRLYFDDGSNQKVTVPAQIWRANSRKVRKLFITEKSILRIEVDPQRQTADVDLSNNHFPPRVVPSRFQLYKSKSSGKNPMQKAGLGKKESDKPKADDAKEKQDDASE</sequence>
<dbReference type="RefSeq" id="WP_146438020.1">
    <property type="nucleotide sequence ID" value="NZ_SJPL01000001.1"/>
</dbReference>
<dbReference type="GO" id="GO:0043171">
    <property type="term" value="P:peptide catabolic process"/>
    <property type="evidence" value="ECO:0007669"/>
    <property type="project" value="TreeGrafter"/>
</dbReference>
<protein>
    <submittedName>
        <fullName evidence="3">Aminopeptidase N</fullName>
        <ecNumber evidence="3">3.4.11.2</ecNumber>
    </submittedName>
</protein>
<dbReference type="GO" id="GO:0070006">
    <property type="term" value="F:metalloaminopeptidase activity"/>
    <property type="evidence" value="ECO:0007669"/>
    <property type="project" value="TreeGrafter"/>
</dbReference>
<dbReference type="Gene3D" id="1.10.390.10">
    <property type="entry name" value="Neutral Protease Domain 2"/>
    <property type="match status" value="1"/>
</dbReference>
<gene>
    <name evidence="3" type="primary">pepN</name>
    <name evidence="3" type="ORF">Pan14r_01290</name>
</gene>
<dbReference type="GO" id="GO:0005737">
    <property type="term" value="C:cytoplasm"/>
    <property type="evidence" value="ECO:0007669"/>
    <property type="project" value="TreeGrafter"/>
</dbReference>
<evidence type="ECO:0000256" key="1">
    <source>
        <dbReference type="SAM" id="MobiDB-lite"/>
    </source>
</evidence>
<dbReference type="EC" id="3.4.11.2" evidence="3"/>
<dbReference type="GO" id="GO:0016020">
    <property type="term" value="C:membrane"/>
    <property type="evidence" value="ECO:0007669"/>
    <property type="project" value="TreeGrafter"/>
</dbReference>
<feature type="region of interest" description="Disordered" evidence="1">
    <location>
        <begin position="761"/>
        <end position="804"/>
    </location>
</feature>
<dbReference type="Proteomes" id="UP000317238">
    <property type="component" value="Unassembled WGS sequence"/>
</dbReference>
<dbReference type="GO" id="GO:0042277">
    <property type="term" value="F:peptide binding"/>
    <property type="evidence" value="ECO:0007669"/>
    <property type="project" value="TreeGrafter"/>
</dbReference>
<accession>A0A5C5XZM9</accession>
<proteinExistence type="predicted"/>
<dbReference type="GO" id="GO:0005615">
    <property type="term" value="C:extracellular space"/>
    <property type="evidence" value="ECO:0007669"/>
    <property type="project" value="TreeGrafter"/>
</dbReference>
<comment type="caution">
    <text evidence="3">The sequence shown here is derived from an EMBL/GenBank/DDBJ whole genome shotgun (WGS) entry which is preliminary data.</text>
</comment>